<reference evidence="18 19" key="1">
    <citation type="submission" date="2017-06" db="EMBL/GenBank/DDBJ databases">
        <authorList>
            <person name="Kim H.J."/>
            <person name="Triplett B.A."/>
        </authorList>
    </citation>
    <scope>NUCLEOTIDE SEQUENCE [LARGE SCALE GENOMIC DNA]</scope>
    <source>
        <strain evidence="18 19">CGMCC 4.5593</strain>
    </source>
</reference>
<keyword evidence="6" id="KW-0004">4Fe-4S</keyword>
<proteinExistence type="predicted"/>
<keyword evidence="9" id="KW-0479">Metal-binding</keyword>
<protein>
    <recommendedName>
        <fullName evidence="5">Oxygen sensor histidine kinase NreB</fullName>
        <ecNumber evidence="4">2.7.13.3</ecNumber>
    </recommendedName>
    <alternativeName>
        <fullName evidence="15">Nitrogen regulation protein B</fullName>
    </alternativeName>
</protein>
<dbReference type="GO" id="GO:0046983">
    <property type="term" value="F:protein dimerization activity"/>
    <property type="evidence" value="ECO:0007669"/>
    <property type="project" value="InterPro"/>
</dbReference>
<dbReference type="InterPro" id="IPR003594">
    <property type="entry name" value="HATPase_dom"/>
</dbReference>
<evidence type="ECO:0000256" key="2">
    <source>
        <dbReference type="ARBA" id="ARBA00001966"/>
    </source>
</evidence>
<evidence type="ECO:0000259" key="17">
    <source>
        <dbReference type="PROSITE" id="PS50109"/>
    </source>
</evidence>
<feature type="transmembrane region" description="Helical" evidence="16">
    <location>
        <begin position="51"/>
        <end position="75"/>
    </location>
</feature>
<evidence type="ECO:0000256" key="9">
    <source>
        <dbReference type="ARBA" id="ARBA00022723"/>
    </source>
</evidence>
<keyword evidence="13" id="KW-0411">Iron-sulfur</keyword>
<comment type="function">
    <text evidence="14">Member of the two-component regulatory system NreB/NreC involved in the control of dissimilatory nitrate/nitrite reduction in response to oxygen. NreB functions as a direct oxygen sensor histidine kinase which is autophosphorylated, in the absence of oxygen, probably at the conserved histidine residue, and transfers its phosphate group probably to a conserved aspartate residue of NreC. NreB/NreC activates the expression of the nitrate (narGHJI) and nitrite (nir) reductase operons, as well as the putative nitrate transporter gene narT.</text>
</comment>
<dbReference type="OrthoDB" id="144293at2"/>
<dbReference type="PANTHER" id="PTHR24421">
    <property type="entry name" value="NITRATE/NITRITE SENSOR PROTEIN NARX-RELATED"/>
    <property type="match status" value="1"/>
</dbReference>
<dbReference type="GO" id="GO:0016020">
    <property type="term" value="C:membrane"/>
    <property type="evidence" value="ECO:0007669"/>
    <property type="project" value="InterPro"/>
</dbReference>
<dbReference type="Pfam" id="PF02518">
    <property type="entry name" value="HATPase_c"/>
    <property type="match status" value="1"/>
</dbReference>
<dbReference type="AlphaFoldDB" id="A0A239NIZ5"/>
<dbReference type="Gene3D" id="1.20.5.1930">
    <property type="match status" value="1"/>
</dbReference>
<comment type="subcellular location">
    <subcellularLocation>
        <location evidence="3">Cytoplasm</location>
    </subcellularLocation>
</comment>
<evidence type="ECO:0000256" key="12">
    <source>
        <dbReference type="ARBA" id="ARBA00023012"/>
    </source>
</evidence>
<dbReference type="GO" id="GO:0000155">
    <property type="term" value="F:phosphorelay sensor kinase activity"/>
    <property type="evidence" value="ECO:0007669"/>
    <property type="project" value="InterPro"/>
</dbReference>
<feature type="transmembrane region" description="Helical" evidence="16">
    <location>
        <begin position="118"/>
        <end position="138"/>
    </location>
</feature>
<evidence type="ECO:0000256" key="15">
    <source>
        <dbReference type="ARBA" id="ARBA00030800"/>
    </source>
</evidence>
<dbReference type="GO" id="GO:0046872">
    <property type="term" value="F:metal ion binding"/>
    <property type="evidence" value="ECO:0007669"/>
    <property type="project" value="UniProtKB-KW"/>
</dbReference>
<evidence type="ECO:0000256" key="8">
    <source>
        <dbReference type="ARBA" id="ARBA00022679"/>
    </source>
</evidence>
<keyword evidence="11" id="KW-0408">Iron</keyword>
<name>A0A239NIZ5_9ACTN</name>
<evidence type="ECO:0000256" key="4">
    <source>
        <dbReference type="ARBA" id="ARBA00012438"/>
    </source>
</evidence>
<dbReference type="CDD" id="cd16917">
    <property type="entry name" value="HATPase_UhpB-NarQ-NarX-like"/>
    <property type="match status" value="1"/>
</dbReference>
<dbReference type="SMART" id="SM00387">
    <property type="entry name" value="HATPase_c"/>
    <property type="match status" value="1"/>
</dbReference>
<evidence type="ECO:0000256" key="16">
    <source>
        <dbReference type="SAM" id="Phobius"/>
    </source>
</evidence>
<evidence type="ECO:0000256" key="6">
    <source>
        <dbReference type="ARBA" id="ARBA00022485"/>
    </source>
</evidence>
<keyword evidence="19" id="KW-1185">Reference proteome</keyword>
<keyword evidence="8" id="KW-0808">Transferase</keyword>
<dbReference type="PANTHER" id="PTHR24421:SF62">
    <property type="entry name" value="SENSORY TRANSDUCTION HISTIDINE KINASE"/>
    <property type="match status" value="1"/>
</dbReference>
<evidence type="ECO:0000256" key="11">
    <source>
        <dbReference type="ARBA" id="ARBA00023004"/>
    </source>
</evidence>
<dbReference type="PRINTS" id="PR00344">
    <property type="entry name" value="BCTRLSENSOR"/>
</dbReference>
<dbReference type="InterPro" id="IPR017205">
    <property type="entry name" value="Sig_transdc_His_kinase_ChrS"/>
</dbReference>
<dbReference type="EC" id="2.7.13.3" evidence="4"/>
<evidence type="ECO:0000256" key="3">
    <source>
        <dbReference type="ARBA" id="ARBA00004496"/>
    </source>
</evidence>
<dbReference type="RefSeq" id="WP_089251895.1">
    <property type="nucleotide sequence ID" value="NZ_FZPH01000009.1"/>
</dbReference>
<evidence type="ECO:0000256" key="7">
    <source>
        <dbReference type="ARBA" id="ARBA00022490"/>
    </source>
</evidence>
<sequence length="380" mass="39421">MLVIAPYASLAGATLLAVVTGGLDPVALALVAATAAWLLWWVTVRQHAGGAFFVGLVLLSGALVWRSPLFGFFAWTGYLFTVTALRGRWRLVGTAAVAVLTAAAQARGFGPGGSEEAWLFAVLLAFNVLVAVAMTHFATVNREQQAKLAEALAENAGLHSRLLAQARAAGVHDERQRLAGELHDVLAQGLTGIVTQLEAAGAAADRPVDWRRHVDTATRLARDSLTEARRSVHALGPGPLAATGLPAALGELVEDWSRLTGVRADLVVTGAAGALVPEIEATLLRAAQEALTNVARHARAGRVALSLSYLGDLVTLDVRDDGIGFDPQAVGDDGGFGLSAMRNRVARVAGTLEVESEPGDGTAIAVCVPAVPVSAEQVPA</sequence>
<dbReference type="InterPro" id="IPR011712">
    <property type="entry name" value="Sig_transdc_His_kin_sub3_dim/P"/>
</dbReference>
<keyword evidence="12" id="KW-0902">Two-component regulatory system</keyword>
<keyword evidence="10 18" id="KW-0418">Kinase</keyword>
<evidence type="ECO:0000256" key="10">
    <source>
        <dbReference type="ARBA" id="ARBA00022777"/>
    </source>
</evidence>
<evidence type="ECO:0000256" key="13">
    <source>
        <dbReference type="ARBA" id="ARBA00023014"/>
    </source>
</evidence>
<gene>
    <name evidence="18" type="ORF">SAMN05421812_109116</name>
</gene>
<comment type="cofactor">
    <cofactor evidence="2">
        <name>[4Fe-4S] cluster</name>
        <dbReference type="ChEBI" id="CHEBI:49883"/>
    </cofactor>
</comment>
<evidence type="ECO:0000256" key="1">
    <source>
        <dbReference type="ARBA" id="ARBA00000085"/>
    </source>
</evidence>
<feature type="transmembrane region" description="Helical" evidence="16">
    <location>
        <begin position="27"/>
        <end position="44"/>
    </location>
</feature>
<evidence type="ECO:0000313" key="18">
    <source>
        <dbReference type="EMBL" id="SNT54750.1"/>
    </source>
</evidence>
<keyword evidence="7" id="KW-0963">Cytoplasm</keyword>
<dbReference type="Proteomes" id="UP000198362">
    <property type="component" value="Unassembled WGS sequence"/>
</dbReference>
<dbReference type="Gene3D" id="3.30.565.10">
    <property type="entry name" value="Histidine kinase-like ATPase, C-terminal domain"/>
    <property type="match status" value="1"/>
</dbReference>
<dbReference type="InterPro" id="IPR005467">
    <property type="entry name" value="His_kinase_dom"/>
</dbReference>
<dbReference type="PIRSF" id="PIRSF037434">
    <property type="entry name" value="STHK_ChrS"/>
    <property type="match status" value="1"/>
</dbReference>
<keyword evidence="16" id="KW-0472">Membrane</keyword>
<accession>A0A239NIZ5</accession>
<evidence type="ECO:0000256" key="5">
    <source>
        <dbReference type="ARBA" id="ARBA00017322"/>
    </source>
</evidence>
<dbReference type="InterPro" id="IPR036890">
    <property type="entry name" value="HATPase_C_sf"/>
</dbReference>
<comment type="catalytic activity">
    <reaction evidence="1">
        <text>ATP + protein L-histidine = ADP + protein N-phospho-L-histidine.</text>
        <dbReference type="EC" id="2.7.13.3"/>
    </reaction>
</comment>
<dbReference type="SUPFAM" id="SSF55874">
    <property type="entry name" value="ATPase domain of HSP90 chaperone/DNA topoisomerase II/histidine kinase"/>
    <property type="match status" value="1"/>
</dbReference>
<dbReference type="InterPro" id="IPR004358">
    <property type="entry name" value="Sig_transdc_His_kin-like_C"/>
</dbReference>
<dbReference type="InterPro" id="IPR050482">
    <property type="entry name" value="Sensor_HK_TwoCompSys"/>
</dbReference>
<keyword evidence="16" id="KW-0812">Transmembrane</keyword>
<evidence type="ECO:0000313" key="19">
    <source>
        <dbReference type="Proteomes" id="UP000198362"/>
    </source>
</evidence>
<dbReference type="GO" id="GO:0005737">
    <property type="term" value="C:cytoplasm"/>
    <property type="evidence" value="ECO:0007669"/>
    <property type="project" value="UniProtKB-SubCell"/>
</dbReference>
<dbReference type="PROSITE" id="PS50109">
    <property type="entry name" value="HIS_KIN"/>
    <property type="match status" value="1"/>
</dbReference>
<dbReference type="EMBL" id="FZPH01000009">
    <property type="protein sequence ID" value="SNT54750.1"/>
    <property type="molecule type" value="Genomic_DNA"/>
</dbReference>
<dbReference type="GO" id="GO:0051539">
    <property type="term" value="F:4 iron, 4 sulfur cluster binding"/>
    <property type="evidence" value="ECO:0007669"/>
    <property type="project" value="UniProtKB-KW"/>
</dbReference>
<dbReference type="Pfam" id="PF07730">
    <property type="entry name" value="HisKA_3"/>
    <property type="match status" value="1"/>
</dbReference>
<keyword evidence="16" id="KW-1133">Transmembrane helix</keyword>
<evidence type="ECO:0000256" key="14">
    <source>
        <dbReference type="ARBA" id="ARBA00024827"/>
    </source>
</evidence>
<organism evidence="18 19">
    <name type="scientific">Asanoa hainanensis</name>
    <dbReference type="NCBI Taxonomy" id="560556"/>
    <lineage>
        <taxon>Bacteria</taxon>
        <taxon>Bacillati</taxon>
        <taxon>Actinomycetota</taxon>
        <taxon>Actinomycetes</taxon>
        <taxon>Micromonosporales</taxon>
        <taxon>Micromonosporaceae</taxon>
        <taxon>Asanoa</taxon>
    </lineage>
</organism>
<feature type="domain" description="Histidine kinase" evidence="17">
    <location>
        <begin position="283"/>
        <end position="372"/>
    </location>
</feature>